<dbReference type="InterPro" id="IPR002213">
    <property type="entry name" value="UDP_glucos_trans"/>
</dbReference>
<keyword evidence="5 7" id="KW-0732">Signal</keyword>
<evidence type="ECO:0000256" key="2">
    <source>
        <dbReference type="ARBA" id="ARBA00012544"/>
    </source>
</evidence>
<evidence type="ECO:0000313" key="9">
    <source>
        <dbReference type="Proteomes" id="UP001328107"/>
    </source>
</evidence>
<evidence type="ECO:0000256" key="6">
    <source>
        <dbReference type="ARBA" id="ARBA00047475"/>
    </source>
</evidence>
<dbReference type="AlphaFoldDB" id="A0AAN5DG27"/>
<keyword evidence="4" id="KW-0808">Transferase</keyword>
<proteinExistence type="inferred from homology"/>
<dbReference type="EMBL" id="BTRK01000006">
    <property type="protein sequence ID" value="GMR62306.1"/>
    <property type="molecule type" value="Genomic_DNA"/>
</dbReference>
<protein>
    <recommendedName>
        <fullName evidence="2">glucuronosyltransferase</fullName>
        <ecNumber evidence="2">2.4.1.17</ecNumber>
    </recommendedName>
</protein>
<evidence type="ECO:0000256" key="7">
    <source>
        <dbReference type="SAM" id="SignalP"/>
    </source>
</evidence>
<dbReference type="Pfam" id="PF00201">
    <property type="entry name" value="UDPGT"/>
    <property type="match status" value="1"/>
</dbReference>
<evidence type="ECO:0000256" key="1">
    <source>
        <dbReference type="ARBA" id="ARBA00009995"/>
    </source>
</evidence>
<dbReference type="SUPFAM" id="SSF53756">
    <property type="entry name" value="UDP-Glycosyltransferase/glycogen phosphorylase"/>
    <property type="match status" value="1"/>
</dbReference>
<comment type="catalytic activity">
    <reaction evidence="6">
        <text>glucuronate acceptor + UDP-alpha-D-glucuronate = acceptor beta-D-glucuronoside + UDP + H(+)</text>
        <dbReference type="Rhea" id="RHEA:21032"/>
        <dbReference type="ChEBI" id="CHEBI:15378"/>
        <dbReference type="ChEBI" id="CHEBI:58052"/>
        <dbReference type="ChEBI" id="CHEBI:58223"/>
        <dbReference type="ChEBI" id="CHEBI:132367"/>
        <dbReference type="ChEBI" id="CHEBI:132368"/>
        <dbReference type="EC" id="2.4.1.17"/>
    </reaction>
</comment>
<feature type="chain" id="PRO_5042926413" description="glucuronosyltransferase" evidence="7">
    <location>
        <begin position="18"/>
        <end position="304"/>
    </location>
</feature>
<accession>A0AAN5DG27</accession>
<gene>
    <name evidence="8" type="ORF">PMAYCL1PPCAC_32500</name>
</gene>
<reference evidence="9" key="1">
    <citation type="submission" date="2022-10" db="EMBL/GenBank/DDBJ databases">
        <title>Genome assembly of Pristionchus species.</title>
        <authorList>
            <person name="Yoshida K."/>
            <person name="Sommer R.J."/>
        </authorList>
    </citation>
    <scope>NUCLEOTIDE SEQUENCE [LARGE SCALE GENOMIC DNA]</scope>
    <source>
        <strain evidence="9">RS5460</strain>
    </source>
</reference>
<sequence>MRRSLLFLLILSCSAHSYNILVYIPKFAISHINFMGKLADALVDAGHNVTALISEMHSRFPDGTKKAQQIIRISPGEGAFHMNTDFMVDMFEVEFDSYSAAVENAYHNSVSFGIQCRKLLTTPGLVESLKRDNYDALITETFEMCGVGLSHLISPRALIPVSSSILLDPSPYGIHYSLITESSIMLDTRFHASLYSRLKTFYHWFISRACDNIQNAPMQRIFDELYPGTPAFSSLLSDAAVVFTNSDPLIDFARPTLSKVVPIGGIGVSLPTPLGEFWSDILSLRARTVLVSFGSIAKFVSPRS</sequence>
<dbReference type="EC" id="2.4.1.17" evidence="2"/>
<feature type="signal peptide" evidence="7">
    <location>
        <begin position="1"/>
        <end position="17"/>
    </location>
</feature>
<evidence type="ECO:0000256" key="3">
    <source>
        <dbReference type="ARBA" id="ARBA00022676"/>
    </source>
</evidence>
<keyword evidence="3" id="KW-0328">Glycosyltransferase</keyword>
<keyword evidence="9" id="KW-1185">Reference proteome</keyword>
<evidence type="ECO:0000256" key="4">
    <source>
        <dbReference type="ARBA" id="ARBA00022679"/>
    </source>
</evidence>
<comment type="similarity">
    <text evidence="1">Belongs to the UDP-glycosyltransferase family.</text>
</comment>
<dbReference type="PANTHER" id="PTHR48043">
    <property type="entry name" value="EG:EG0003.4 PROTEIN-RELATED"/>
    <property type="match status" value="1"/>
</dbReference>
<organism evidence="8 9">
    <name type="scientific">Pristionchus mayeri</name>
    <dbReference type="NCBI Taxonomy" id="1317129"/>
    <lineage>
        <taxon>Eukaryota</taxon>
        <taxon>Metazoa</taxon>
        <taxon>Ecdysozoa</taxon>
        <taxon>Nematoda</taxon>
        <taxon>Chromadorea</taxon>
        <taxon>Rhabditida</taxon>
        <taxon>Rhabditina</taxon>
        <taxon>Diplogasteromorpha</taxon>
        <taxon>Diplogasteroidea</taxon>
        <taxon>Neodiplogasteridae</taxon>
        <taxon>Pristionchus</taxon>
    </lineage>
</organism>
<dbReference type="PANTHER" id="PTHR48043:SF23">
    <property type="entry name" value="UDP-GLUCURONOSYLTRANSFERASE"/>
    <property type="match status" value="1"/>
</dbReference>
<dbReference type="InterPro" id="IPR050271">
    <property type="entry name" value="UDP-glycosyltransferase"/>
</dbReference>
<name>A0AAN5DG27_9BILA</name>
<dbReference type="GO" id="GO:0015020">
    <property type="term" value="F:glucuronosyltransferase activity"/>
    <property type="evidence" value="ECO:0007669"/>
    <property type="project" value="UniProtKB-EC"/>
</dbReference>
<evidence type="ECO:0000313" key="8">
    <source>
        <dbReference type="EMBL" id="GMR62306.1"/>
    </source>
</evidence>
<evidence type="ECO:0000256" key="5">
    <source>
        <dbReference type="ARBA" id="ARBA00022729"/>
    </source>
</evidence>
<dbReference type="Proteomes" id="UP001328107">
    <property type="component" value="Unassembled WGS sequence"/>
</dbReference>
<comment type="caution">
    <text evidence="8">The sequence shown here is derived from an EMBL/GenBank/DDBJ whole genome shotgun (WGS) entry which is preliminary data.</text>
</comment>